<proteinExistence type="predicted"/>
<dbReference type="InterPro" id="IPR029016">
    <property type="entry name" value="GAF-like_dom_sf"/>
</dbReference>
<evidence type="ECO:0008006" key="6">
    <source>
        <dbReference type="Google" id="ProtNLM"/>
    </source>
</evidence>
<evidence type="ECO:0000313" key="5">
    <source>
        <dbReference type="Proteomes" id="UP000036873"/>
    </source>
</evidence>
<feature type="domain" description="EAL" evidence="2">
    <location>
        <begin position="550"/>
        <end position="804"/>
    </location>
</feature>
<dbReference type="Pfam" id="PF00990">
    <property type="entry name" value="GGDEF"/>
    <property type="match status" value="1"/>
</dbReference>
<dbReference type="InterPro" id="IPR035919">
    <property type="entry name" value="EAL_sf"/>
</dbReference>
<protein>
    <recommendedName>
        <fullName evidence="6">Diguanylate cyclase</fullName>
    </recommendedName>
</protein>
<accession>A0A0L6TZC8</accession>
<dbReference type="NCBIfam" id="TIGR00254">
    <property type="entry name" value="GGDEF"/>
    <property type="match status" value="1"/>
</dbReference>
<dbReference type="SMART" id="SM00267">
    <property type="entry name" value="GGDEF"/>
    <property type="match status" value="1"/>
</dbReference>
<dbReference type="AlphaFoldDB" id="A0A0L6TZC8"/>
<evidence type="ECO:0000259" key="3">
    <source>
        <dbReference type="PROSITE" id="PS50887"/>
    </source>
</evidence>
<feature type="transmembrane region" description="Helical" evidence="1">
    <location>
        <begin position="94"/>
        <end position="111"/>
    </location>
</feature>
<gene>
    <name evidence="4" type="ORF">AKG39_11230</name>
</gene>
<dbReference type="PANTHER" id="PTHR44757">
    <property type="entry name" value="DIGUANYLATE CYCLASE DGCP"/>
    <property type="match status" value="1"/>
</dbReference>
<comment type="caution">
    <text evidence="4">The sequence shown here is derived from an EMBL/GenBank/DDBJ whole genome shotgun (WGS) entry which is preliminary data.</text>
</comment>
<dbReference type="PROSITE" id="PS50883">
    <property type="entry name" value="EAL"/>
    <property type="match status" value="1"/>
</dbReference>
<dbReference type="Proteomes" id="UP000036873">
    <property type="component" value="Unassembled WGS sequence"/>
</dbReference>
<dbReference type="InterPro" id="IPR000160">
    <property type="entry name" value="GGDEF_dom"/>
</dbReference>
<dbReference type="SUPFAM" id="SSF55073">
    <property type="entry name" value="Nucleotide cyclase"/>
    <property type="match status" value="1"/>
</dbReference>
<feature type="domain" description="GGDEF" evidence="3">
    <location>
        <begin position="408"/>
        <end position="541"/>
    </location>
</feature>
<dbReference type="InterPro" id="IPR029787">
    <property type="entry name" value="Nucleotide_cyclase"/>
</dbReference>
<dbReference type="SMART" id="SM00052">
    <property type="entry name" value="EAL"/>
    <property type="match status" value="1"/>
</dbReference>
<organism evidence="4 5">
    <name type="scientific">Acetobacterium bakii</name>
    <dbReference type="NCBI Taxonomy" id="52689"/>
    <lineage>
        <taxon>Bacteria</taxon>
        <taxon>Bacillati</taxon>
        <taxon>Bacillota</taxon>
        <taxon>Clostridia</taxon>
        <taxon>Eubacteriales</taxon>
        <taxon>Eubacteriaceae</taxon>
        <taxon>Acetobacterium</taxon>
    </lineage>
</organism>
<dbReference type="SUPFAM" id="SSF55781">
    <property type="entry name" value="GAF domain-like"/>
    <property type="match status" value="1"/>
</dbReference>
<dbReference type="Gene3D" id="3.30.450.40">
    <property type="match status" value="1"/>
</dbReference>
<dbReference type="CDD" id="cd01948">
    <property type="entry name" value="EAL"/>
    <property type="match status" value="1"/>
</dbReference>
<feature type="transmembrane region" description="Helical" evidence="1">
    <location>
        <begin position="117"/>
        <end position="133"/>
    </location>
</feature>
<keyword evidence="1" id="KW-0472">Membrane</keyword>
<keyword evidence="1" id="KW-0812">Transmembrane</keyword>
<keyword evidence="5" id="KW-1185">Reference proteome</keyword>
<dbReference type="Gene3D" id="3.20.20.450">
    <property type="entry name" value="EAL domain"/>
    <property type="match status" value="1"/>
</dbReference>
<dbReference type="PATRIC" id="fig|52689.4.peg.1472"/>
<feature type="transmembrane region" description="Helical" evidence="1">
    <location>
        <begin position="166"/>
        <end position="186"/>
    </location>
</feature>
<dbReference type="SUPFAM" id="SSF141868">
    <property type="entry name" value="EAL domain-like"/>
    <property type="match status" value="1"/>
</dbReference>
<feature type="transmembrane region" description="Helical" evidence="1">
    <location>
        <begin position="34"/>
        <end position="56"/>
    </location>
</feature>
<sequence>MSVMFLGFRYYSFNNMKPSENRKNLITKISRQKIYRYLSFATIGGGLLNIIVLYFFAENPDLANVMMLSFALFFFSLVIYLVQHLKLKEHTIDIICVGMIALLIPTITLHFIESGSVTVWAFPFILITAFIIFNRKILLIIVATSTIITQCVVWIFAPVVYVRLDGIDYCVRIGLFCIAICLIYYLNKLFVMRLNDTAYKVKLQELITQISTICVKTNQNNFEEDIVYLLKMSCEFFSLDRSYICMFDHGKNTFSTIQEYCREGIESGKDHFQKIAIDKSHLRMEKMLNNELFIVSDMQELPVFANEGMHELRIDRIKSQIMTPILSQEKVIGFWGFDSETGIINWQNDHINFIKIVANILGDTITRLDSEKEINFMAHFDHITKLPNRNLFTNYVYFNIIKLEFTDNILGIIFLDLDSFKTVNDTVGHGMGDELLFMVGQKLKSVLKKADIVSRFSSDEFLIMINDLTDEDEIVKITKDIMGLFYEPFMLKGQEFFMTASAGMALYPKDGEDAETLIMNADIAKFKAKDNGRNQYLLCTDEIKSEINKEKELINSLYRAMENDEIFLVYQPQVSLHTEKITGVESLLRWNHPKLGLISPSVIIPLAEQTGLINPIGEWVLESACAQNKAWQDMGIPPIQMAVNISASQFKNPQFIDQVEVILKKTGLNPEFLEIEITENIAILELNEIIGKLNGLKALGISIAIDDFGTEYSSLGRLKMLPIHRLKMDKQFVDGIGHNHKDQAIANAIIQLGKSLGLSVVAEGVEYEDQIAFLKTSECDLIQGYFYYKPLGVTELEKILISGCDLSNFNSTLN</sequence>
<dbReference type="InterPro" id="IPR043128">
    <property type="entry name" value="Rev_trsase/Diguanyl_cyclase"/>
</dbReference>
<reference evidence="5" key="1">
    <citation type="submission" date="2015-07" db="EMBL/GenBank/DDBJ databases">
        <title>Draft genome sequence of Acetobacterium bakii DSM 8293, a potential psychrophilic chemical producer through syngas fermentation.</title>
        <authorList>
            <person name="Song Y."/>
            <person name="Hwang S."/>
            <person name="Cho B.-K."/>
        </authorList>
    </citation>
    <scope>NUCLEOTIDE SEQUENCE [LARGE SCALE GENOMIC DNA]</scope>
    <source>
        <strain evidence="5">DSM 8239</strain>
    </source>
</reference>
<evidence type="ECO:0000313" key="4">
    <source>
        <dbReference type="EMBL" id="KNZ41631.1"/>
    </source>
</evidence>
<dbReference type="InterPro" id="IPR052155">
    <property type="entry name" value="Biofilm_reg_signaling"/>
</dbReference>
<feature type="transmembrane region" description="Helical" evidence="1">
    <location>
        <begin position="138"/>
        <end position="160"/>
    </location>
</feature>
<feature type="transmembrane region" description="Helical" evidence="1">
    <location>
        <begin position="62"/>
        <end position="82"/>
    </location>
</feature>
<evidence type="ECO:0000256" key="1">
    <source>
        <dbReference type="SAM" id="Phobius"/>
    </source>
</evidence>
<dbReference type="PROSITE" id="PS50887">
    <property type="entry name" value="GGDEF"/>
    <property type="match status" value="1"/>
</dbReference>
<name>A0A0L6TZC8_9FIRM</name>
<dbReference type="CDD" id="cd01949">
    <property type="entry name" value="GGDEF"/>
    <property type="match status" value="1"/>
</dbReference>
<dbReference type="Gene3D" id="3.30.70.270">
    <property type="match status" value="1"/>
</dbReference>
<evidence type="ECO:0000259" key="2">
    <source>
        <dbReference type="PROSITE" id="PS50883"/>
    </source>
</evidence>
<dbReference type="PANTHER" id="PTHR44757:SF2">
    <property type="entry name" value="BIOFILM ARCHITECTURE MAINTENANCE PROTEIN MBAA"/>
    <property type="match status" value="1"/>
</dbReference>
<dbReference type="EMBL" id="LGYO01000027">
    <property type="protein sequence ID" value="KNZ41631.1"/>
    <property type="molecule type" value="Genomic_DNA"/>
</dbReference>
<dbReference type="Pfam" id="PF00563">
    <property type="entry name" value="EAL"/>
    <property type="match status" value="1"/>
</dbReference>
<keyword evidence="1" id="KW-1133">Transmembrane helix</keyword>
<dbReference type="STRING" id="52689.AKG39_11230"/>
<dbReference type="InterPro" id="IPR001633">
    <property type="entry name" value="EAL_dom"/>
</dbReference>